<dbReference type="PANTHER" id="PTHR35850:SF1">
    <property type="entry name" value="TYPE VI SECRETION SYSTEM SHEATH PROTEIN TSSB1"/>
    <property type="match status" value="1"/>
</dbReference>
<dbReference type="InterPro" id="IPR008312">
    <property type="entry name" value="T6SS_TssB1"/>
</dbReference>
<keyword evidence="2" id="KW-1185">Reference proteome</keyword>
<dbReference type="EMBL" id="BAABFL010000004">
    <property type="protein sequence ID" value="GAA4647798.1"/>
    <property type="molecule type" value="Genomic_DNA"/>
</dbReference>
<gene>
    <name evidence="1" type="primary">tssB_1</name>
    <name evidence="1" type="ORF">GCM10023116_00600</name>
</gene>
<dbReference type="Pfam" id="PF05591">
    <property type="entry name" value="T6SS_VipA"/>
    <property type="match status" value="1"/>
</dbReference>
<protein>
    <submittedName>
        <fullName evidence="1">Type VI secretion system contractile sheath small subunit</fullName>
    </submittedName>
</protein>
<organism evidence="1 2">
    <name type="scientific">Kistimonas scapharcae</name>
    <dbReference type="NCBI Taxonomy" id="1036133"/>
    <lineage>
        <taxon>Bacteria</taxon>
        <taxon>Pseudomonadati</taxon>
        <taxon>Pseudomonadota</taxon>
        <taxon>Gammaproteobacteria</taxon>
        <taxon>Oceanospirillales</taxon>
        <taxon>Endozoicomonadaceae</taxon>
        <taxon>Kistimonas</taxon>
    </lineage>
</organism>
<proteinExistence type="predicted"/>
<dbReference type="PANTHER" id="PTHR35850">
    <property type="entry name" value="CYTOPLASMIC PROTEIN-RELATED"/>
    <property type="match status" value="1"/>
</dbReference>
<dbReference type="RefSeq" id="WP_345192662.1">
    <property type="nucleotide sequence ID" value="NZ_BAABFL010000004.1"/>
</dbReference>
<evidence type="ECO:0000313" key="1">
    <source>
        <dbReference type="EMBL" id="GAA4647798.1"/>
    </source>
</evidence>
<accession>A0ABP8UX78</accession>
<name>A0ABP8UX78_9GAMM</name>
<dbReference type="NCBIfam" id="TIGR03358">
    <property type="entry name" value="VI_chp_5"/>
    <property type="match status" value="1"/>
</dbReference>
<dbReference type="PIRSF" id="PIRSF028301">
    <property type="entry name" value="UCP028301"/>
    <property type="match status" value="1"/>
</dbReference>
<dbReference type="Proteomes" id="UP001500604">
    <property type="component" value="Unassembled WGS sequence"/>
</dbReference>
<reference evidence="2" key="1">
    <citation type="journal article" date="2019" name="Int. J. Syst. Evol. Microbiol.">
        <title>The Global Catalogue of Microorganisms (GCM) 10K type strain sequencing project: providing services to taxonomists for standard genome sequencing and annotation.</title>
        <authorList>
            <consortium name="The Broad Institute Genomics Platform"/>
            <consortium name="The Broad Institute Genome Sequencing Center for Infectious Disease"/>
            <person name="Wu L."/>
            <person name="Ma J."/>
        </authorList>
    </citation>
    <scope>NUCLEOTIDE SEQUENCE [LARGE SCALE GENOMIC DNA]</scope>
    <source>
        <strain evidence="2">JCM 17805</strain>
    </source>
</reference>
<comment type="caution">
    <text evidence="1">The sequence shown here is derived from an EMBL/GenBank/DDBJ whole genome shotgun (WGS) entry which is preliminary data.</text>
</comment>
<sequence>MPLDSQHKRIRKNRVSITYDVETYGSIEARELPFIIGVMGNFSGMLPEDQQIPLHERQFIQIDQDNFDTVMARLKPQISITVENTLSNDPENETLSCDLSFRKMKDFEPDELAKQIPDIKEMIDARNQLLVLLSKADRSRDLERGLKDVLKNSDLMAKLSAELGIEP</sequence>
<evidence type="ECO:0000313" key="2">
    <source>
        <dbReference type="Proteomes" id="UP001500604"/>
    </source>
</evidence>